<feature type="region of interest" description="Disordered" evidence="1">
    <location>
        <begin position="43"/>
        <end position="78"/>
    </location>
</feature>
<reference evidence="2" key="1">
    <citation type="submission" date="2020-05" db="EMBL/GenBank/DDBJ databases">
        <authorList>
            <person name="Chiriac C."/>
            <person name="Salcher M."/>
            <person name="Ghai R."/>
            <person name="Kavagutti S V."/>
        </authorList>
    </citation>
    <scope>NUCLEOTIDE SEQUENCE</scope>
</reference>
<evidence type="ECO:0000313" key="2">
    <source>
        <dbReference type="EMBL" id="CAB4951794.1"/>
    </source>
</evidence>
<organism evidence="2">
    <name type="scientific">freshwater metagenome</name>
    <dbReference type="NCBI Taxonomy" id="449393"/>
    <lineage>
        <taxon>unclassified sequences</taxon>
        <taxon>metagenomes</taxon>
        <taxon>ecological metagenomes</taxon>
    </lineage>
</organism>
<dbReference type="AlphaFoldDB" id="A0A6J7KCM6"/>
<accession>A0A6J7KCM6</accession>
<gene>
    <name evidence="2" type="ORF">UFOPK3773_01449</name>
</gene>
<evidence type="ECO:0000256" key="1">
    <source>
        <dbReference type="SAM" id="MobiDB-lite"/>
    </source>
</evidence>
<sequence length="78" mass="8295">MYVVPLTVSPGALFTVIEPLAYLIVYHCVNTWLAAPTAADGTTEYGERATRADAPVPEDVSVTDATASLPMRPDTVKS</sequence>
<dbReference type="EMBL" id="CAFBNF010000175">
    <property type="protein sequence ID" value="CAB4951794.1"/>
    <property type="molecule type" value="Genomic_DNA"/>
</dbReference>
<proteinExistence type="predicted"/>
<name>A0A6J7KCM6_9ZZZZ</name>
<protein>
    <submittedName>
        <fullName evidence="2">Unannotated protein</fullName>
    </submittedName>
</protein>